<organism evidence="1 2">
    <name type="scientific">Hyalomma asiaticum</name>
    <name type="common">Tick</name>
    <dbReference type="NCBI Taxonomy" id="266040"/>
    <lineage>
        <taxon>Eukaryota</taxon>
        <taxon>Metazoa</taxon>
        <taxon>Ecdysozoa</taxon>
        <taxon>Arthropoda</taxon>
        <taxon>Chelicerata</taxon>
        <taxon>Arachnida</taxon>
        <taxon>Acari</taxon>
        <taxon>Parasitiformes</taxon>
        <taxon>Ixodida</taxon>
        <taxon>Ixodoidea</taxon>
        <taxon>Ixodidae</taxon>
        <taxon>Hyalomminae</taxon>
        <taxon>Hyalomma</taxon>
    </lineage>
</organism>
<accession>A0ACB7TDS3</accession>
<comment type="caution">
    <text evidence="1">The sequence shown here is derived from an EMBL/GenBank/DDBJ whole genome shotgun (WGS) entry which is preliminary data.</text>
</comment>
<reference evidence="1" key="1">
    <citation type="submission" date="2020-05" db="EMBL/GenBank/DDBJ databases">
        <title>Large-scale comparative analyses of tick genomes elucidate their genetic diversity and vector capacities.</title>
        <authorList>
            <person name="Jia N."/>
            <person name="Wang J."/>
            <person name="Shi W."/>
            <person name="Du L."/>
            <person name="Sun Y."/>
            <person name="Zhan W."/>
            <person name="Jiang J."/>
            <person name="Wang Q."/>
            <person name="Zhang B."/>
            <person name="Ji P."/>
            <person name="Sakyi L.B."/>
            <person name="Cui X."/>
            <person name="Yuan T."/>
            <person name="Jiang B."/>
            <person name="Yang W."/>
            <person name="Lam T.T.-Y."/>
            <person name="Chang Q."/>
            <person name="Ding S."/>
            <person name="Wang X."/>
            <person name="Zhu J."/>
            <person name="Ruan X."/>
            <person name="Zhao L."/>
            <person name="Wei J."/>
            <person name="Que T."/>
            <person name="Du C."/>
            <person name="Cheng J."/>
            <person name="Dai P."/>
            <person name="Han X."/>
            <person name="Huang E."/>
            <person name="Gao Y."/>
            <person name="Liu J."/>
            <person name="Shao H."/>
            <person name="Ye R."/>
            <person name="Li L."/>
            <person name="Wei W."/>
            <person name="Wang X."/>
            <person name="Wang C."/>
            <person name="Yang T."/>
            <person name="Huo Q."/>
            <person name="Li W."/>
            <person name="Guo W."/>
            <person name="Chen H."/>
            <person name="Zhou L."/>
            <person name="Ni X."/>
            <person name="Tian J."/>
            <person name="Zhou Y."/>
            <person name="Sheng Y."/>
            <person name="Liu T."/>
            <person name="Pan Y."/>
            <person name="Xia L."/>
            <person name="Li J."/>
            <person name="Zhao F."/>
            <person name="Cao W."/>
        </authorList>
    </citation>
    <scope>NUCLEOTIDE SEQUENCE</scope>
    <source>
        <strain evidence="1">Hyas-2018</strain>
    </source>
</reference>
<protein>
    <submittedName>
        <fullName evidence="1">Uncharacterized protein</fullName>
    </submittedName>
</protein>
<dbReference type="Proteomes" id="UP000821845">
    <property type="component" value="Chromosome 1"/>
</dbReference>
<name>A0ACB7TDS3_HYAAI</name>
<evidence type="ECO:0000313" key="1">
    <source>
        <dbReference type="EMBL" id="KAH6944271.1"/>
    </source>
</evidence>
<gene>
    <name evidence="1" type="ORF">HPB50_002530</name>
</gene>
<sequence length="180" mass="20187">MLYTAGLEHALIDSGVGFKLNWSHDGTPTWTLPGLVFADDLVLLAEDKAQLQHLVEISANHLHTLGLAFSPKKSAVLQFSGDRTEAALVSPNGEELPRLEEHRYVGVILSTSDKIIEGHEIHLRQAAQRASRILRRQYLWGCSRYHIVRDLWKAVHVHGLTQTRPCVCQPQPGIGWNVYN</sequence>
<keyword evidence="2" id="KW-1185">Reference proteome</keyword>
<proteinExistence type="predicted"/>
<dbReference type="EMBL" id="CM023481">
    <property type="protein sequence ID" value="KAH6944271.1"/>
    <property type="molecule type" value="Genomic_DNA"/>
</dbReference>
<evidence type="ECO:0000313" key="2">
    <source>
        <dbReference type="Proteomes" id="UP000821845"/>
    </source>
</evidence>